<reference evidence="2 3" key="1">
    <citation type="submission" date="2019-10" db="EMBL/GenBank/DDBJ databases">
        <title>Pseudoalteromonas rubra S4059.</title>
        <authorList>
            <person name="Paulsen S."/>
            <person name="Wang X."/>
        </authorList>
    </citation>
    <scope>NUCLEOTIDE SEQUENCE [LARGE SCALE GENOMIC DNA]</scope>
    <source>
        <strain evidence="2 3">S4059</strain>
    </source>
</reference>
<dbReference type="InterPro" id="IPR001296">
    <property type="entry name" value="Glyco_trans_1"/>
</dbReference>
<name>A0A5S3V233_9GAMM</name>
<dbReference type="GO" id="GO:0016758">
    <property type="term" value="F:hexosyltransferase activity"/>
    <property type="evidence" value="ECO:0007669"/>
    <property type="project" value="TreeGrafter"/>
</dbReference>
<dbReference type="Proteomes" id="UP000305729">
    <property type="component" value="Chromosome 1"/>
</dbReference>
<dbReference type="RefSeq" id="WP_138537444.1">
    <property type="nucleotide sequence ID" value="NZ_CP045429.1"/>
</dbReference>
<sequence>MKIVAFVGETFEYYDGYCYTKPTSAAFLQDLVGKDNVYVCSPMKEVSEQPTTFSTKVAHSHFYPSPAYKSTKDFTLKSITKAGYLKAFQQSADKVIAEHPGAYFWIRTPSMGSIVFGLQALKAGEKVIHHMCADASNTWRGKKYKGIEKLLGFLLSRLIRWQLRKICKHENTINLCTGDVLEDFSRTHSPSNTHQFVDVMVKQPELINAPSPSNQERLNLLFVGRIVEDKGVFDLLEVVYRLKGKVAATIVGGGPELESAQRMSSKLGLENQVRFMGQLKHSELSKLYDASDVVVVPSNNHYEGFPRVIMEGWSHHKPVIVSNVGGVKAFVKDGENGLIFTPGSRDELYSKLENLLSDDALLNKLTSGAKSMSEISLQNYWLQQLNSILEVR</sequence>
<dbReference type="InterPro" id="IPR050194">
    <property type="entry name" value="Glycosyltransferase_grp1"/>
</dbReference>
<organism evidence="2 3">
    <name type="scientific">Pseudoalteromonas rubra</name>
    <dbReference type="NCBI Taxonomy" id="43658"/>
    <lineage>
        <taxon>Bacteria</taxon>
        <taxon>Pseudomonadati</taxon>
        <taxon>Pseudomonadota</taxon>
        <taxon>Gammaproteobacteria</taxon>
        <taxon>Alteromonadales</taxon>
        <taxon>Pseudoalteromonadaceae</taxon>
        <taxon>Pseudoalteromonas</taxon>
    </lineage>
</organism>
<dbReference type="PANTHER" id="PTHR45947:SF3">
    <property type="entry name" value="SULFOQUINOVOSYL TRANSFERASE SQD2"/>
    <property type="match status" value="1"/>
</dbReference>
<dbReference type="Pfam" id="PF00534">
    <property type="entry name" value="Glycos_transf_1"/>
    <property type="match status" value="1"/>
</dbReference>
<accession>A0A5S3V233</accession>
<dbReference type="Gene3D" id="3.40.50.2000">
    <property type="entry name" value="Glycogen Phosphorylase B"/>
    <property type="match status" value="2"/>
</dbReference>
<dbReference type="SUPFAM" id="SSF53756">
    <property type="entry name" value="UDP-Glycosyltransferase/glycogen phosphorylase"/>
    <property type="match status" value="1"/>
</dbReference>
<proteinExistence type="predicted"/>
<evidence type="ECO:0000313" key="2">
    <source>
        <dbReference type="EMBL" id="QPB84651.1"/>
    </source>
</evidence>
<evidence type="ECO:0000313" key="3">
    <source>
        <dbReference type="Proteomes" id="UP000305729"/>
    </source>
</evidence>
<evidence type="ECO:0000259" key="1">
    <source>
        <dbReference type="Pfam" id="PF00534"/>
    </source>
</evidence>
<gene>
    <name evidence="2" type="ORF">CWC22_017360</name>
</gene>
<dbReference type="EMBL" id="CP045429">
    <property type="protein sequence ID" value="QPB84651.1"/>
    <property type="molecule type" value="Genomic_DNA"/>
</dbReference>
<dbReference type="PANTHER" id="PTHR45947">
    <property type="entry name" value="SULFOQUINOVOSYL TRANSFERASE SQD2"/>
    <property type="match status" value="1"/>
</dbReference>
<dbReference type="AlphaFoldDB" id="A0A5S3V233"/>
<feature type="domain" description="Glycosyl transferase family 1" evidence="1">
    <location>
        <begin position="209"/>
        <end position="371"/>
    </location>
</feature>
<dbReference type="CDD" id="cd03801">
    <property type="entry name" value="GT4_PimA-like"/>
    <property type="match status" value="1"/>
</dbReference>
<keyword evidence="2" id="KW-0808">Transferase</keyword>
<protein>
    <submittedName>
        <fullName evidence="2">Glycosyltransferase</fullName>
    </submittedName>
</protein>